<name>A0A2W5MUK1_9BACT</name>
<dbReference type="EMBL" id="QFQB01000123">
    <property type="protein sequence ID" value="PZQ43879.1"/>
    <property type="molecule type" value="Genomic_DNA"/>
</dbReference>
<protein>
    <recommendedName>
        <fullName evidence="4">Ubiquinone biosynthesis accessory factor UbiK</fullName>
    </recommendedName>
</protein>
<reference evidence="2 3" key="1">
    <citation type="submission" date="2017-08" db="EMBL/GenBank/DDBJ databases">
        <title>Infants hospitalized years apart are colonized by the same room-sourced microbial strains.</title>
        <authorList>
            <person name="Brooks B."/>
            <person name="Olm M.R."/>
            <person name="Firek B.A."/>
            <person name="Baker R."/>
            <person name="Thomas B.C."/>
            <person name="Morowitz M.J."/>
            <person name="Banfield J.F."/>
        </authorList>
    </citation>
    <scope>NUCLEOTIDE SEQUENCE [LARGE SCALE GENOMIC DNA]</scope>
    <source>
        <strain evidence="2">S2_005_002_R2_29</strain>
    </source>
</reference>
<sequence length="97" mass="10798">MKPDPRIFDDLSRVAGGAMNVFSGLREQLLNDLKARFDEMAARMDLVPREDFDRLELQVKDLQKKLDALTGGKKTAAAEPKKTAAKKPAVKKTGKKK</sequence>
<evidence type="ECO:0000313" key="2">
    <source>
        <dbReference type="EMBL" id="PZQ43879.1"/>
    </source>
</evidence>
<dbReference type="InterPro" id="IPR007475">
    <property type="entry name" value="UbiK"/>
</dbReference>
<proteinExistence type="predicted"/>
<feature type="region of interest" description="Disordered" evidence="1">
    <location>
        <begin position="71"/>
        <end position="97"/>
    </location>
</feature>
<dbReference type="Proteomes" id="UP000249417">
    <property type="component" value="Unassembled WGS sequence"/>
</dbReference>
<dbReference type="Pfam" id="PF04380">
    <property type="entry name" value="BMFP"/>
    <property type="match status" value="1"/>
</dbReference>
<comment type="caution">
    <text evidence="2">The sequence shown here is derived from an EMBL/GenBank/DDBJ whole genome shotgun (WGS) entry which is preliminary data.</text>
</comment>
<evidence type="ECO:0000256" key="1">
    <source>
        <dbReference type="SAM" id="MobiDB-lite"/>
    </source>
</evidence>
<accession>A0A2W5MUK1</accession>
<evidence type="ECO:0008006" key="4">
    <source>
        <dbReference type="Google" id="ProtNLM"/>
    </source>
</evidence>
<dbReference type="AlphaFoldDB" id="A0A2W5MUK1"/>
<feature type="compositionally biased region" description="Basic residues" evidence="1">
    <location>
        <begin position="83"/>
        <end position="97"/>
    </location>
</feature>
<organism evidence="2 3">
    <name type="scientific">Micavibrio aeruginosavorus</name>
    <dbReference type="NCBI Taxonomy" id="349221"/>
    <lineage>
        <taxon>Bacteria</taxon>
        <taxon>Pseudomonadati</taxon>
        <taxon>Bdellovibrionota</taxon>
        <taxon>Bdellovibrionia</taxon>
        <taxon>Bdellovibrionales</taxon>
        <taxon>Pseudobdellovibrionaceae</taxon>
        <taxon>Micavibrio</taxon>
    </lineage>
</organism>
<evidence type="ECO:0000313" key="3">
    <source>
        <dbReference type="Proteomes" id="UP000249417"/>
    </source>
</evidence>
<gene>
    <name evidence="2" type="ORF">DI551_11250</name>
</gene>